<feature type="domain" description="Endonuclease/exonuclease/phosphatase" evidence="1">
    <location>
        <begin position="7"/>
        <end position="228"/>
    </location>
</feature>
<dbReference type="PANTHER" id="PTHR33710:SF64">
    <property type="entry name" value="ENDONUCLEASE_EXONUCLEASE_PHOSPHATASE DOMAIN-CONTAINING PROTEIN"/>
    <property type="match status" value="1"/>
</dbReference>
<dbReference type="AlphaFoldDB" id="A0A9W7LLI5"/>
<organism evidence="2 3">
    <name type="scientific">Hibiscus trionum</name>
    <name type="common">Flower of an hour</name>
    <dbReference type="NCBI Taxonomy" id="183268"/>
    <lineage>
        <taxon>Eukaryota</taxon>
        <taxon>Viridiplantae</taxon>
        <taxon>Streptophyta</taxon>
        <taxon>Embryophyta</taxon>
        <taxon>Tracheophyta</taxon>
        <taxon>Spermatophyta</taxon>
        <taxon>Magnoliopsida</taxon>
        <taxon>eudicotyledons</taxon>
        <taxon>Gunneridae</taxon>
        <taxon>Pentapetalae</taxon>
        <taxon>rosids</taxon>
        <taxon>malvids</taxon>
        <taxon>Malvales</taxon>
        <taxon>Malvaceae</taxon>
        <taxon>Malvoideae</taxon>
        <taxon>Hibiscus</taxon>
    </lineage>
</organism>
<dbReference type="InterPro" id="IPR005135">
    <property type="entry name" value="Endo/exonuclease/phosphatase"/>
</dbReference>
<sequence length="231" mass="25844">MRSIKILSWNVRGLGRAEKMRNVSKVLVENSLNVVLLQETKLKEVSWGVKRRLCVSNLDGIEVAPSKGAIGGLVSIWDKKVFICEKSIVQDRLIILVGAIQAVGLKCGIINLYTPNDQAERERFFEYVTGLIASLEIPIVMGGDFNTIKEKEEKQGAEPSERAMQVFKYFIQQNDLIDLPLKGGAYTWFRGGSSPTACRLDRFLVSTEVLMLFSDLTQMVLPRGLSDHNPI</sequence>
<dbReference type="GO" id="GO:0003824">
    <property type="term" value="F:catalytic activity"/>
    <property type="evidence" value="ECO:0007669"/>
    <property type="project" value="InterPro"/>
</dbReference>
<dbReference type="OrthoDB" id="692400at2759"/>
<dbReference type="SUPFAM" id="SSF56219">
    <property type="entry name" value="DNase I-like"/>
    <property type="match status" value="1"/>
</dbReference>
<dbReference type="Pfam" id="PF03372">
    <property type="entry name" value="Exo_endo_phos"/>
    <property type="match status" value="1"/>
</dbReference>
<keyword evidence="3" id="KW-1185">Reference proteome</keyword>
<evidence type="ECO:0000313" key="2">
    <source>
        <dbReference type="EMBL" id="GMI68779.1"/>
    </source>
</evidence>
<dbReference type="PANTHER" id="PTHR33710">
    <property type="entry name" value="BNAC02G09200D PROTEIN"/>
    <property type="match status" value="1"/>
</dbReference>
<dbReference type="InterPro" id="IPR036691">
    <property type="entry name" value="Endo/exonu/phosph_ase_sf"/>
</dbReference>
<name>A0A9W7LLI5_HIBTR</name>
<dbReference type="Proteomes" id="UP001165190">
    <property type="component" value="Unassembled WGS sequence"/>
</dbReference>
<evidence type="ECO:0000313" key="3">
    <source>
        <dbReference type="Proteomes" id="UP001165190"/>
    </source>
</evidence>
<gene>
    <name evidence="2" type="ORF">HRI_000547200</name>
</gene>
<evidence type="ECO:0000259" key="1">
    <source>
        <dbReference type="Pfam" id="PF03372"/>
    </source>
</evidence>
<proteinExistence type="predicted"/>
<protein>
    <recommendedName>
        <fullName evidence="1">Endonuclease/exonuclease/phosphatase domain-containing protein</fullName>
    </recommendedName>
</protein>
<dbReference type="Gene3D" id="3.60.10.10">
    <property type="entry name" value="Endonuclease/exonuclease/phosphatase"/>
    <property type="match status" value="1"/>
</dbReference>
<comment type="caution">
    <text evidence="2">The sequence shown here is derived from an EMBL/GenBank/DDBJ whole genome shotgun (WGS) entry which is preliminary data.</text>
</comment>
<reference evidence="2" key="1">
    <citation type="submission" date="2023-05" db="EMBL/GenBank/DDBJ databases">
        <title>Genome and transcriptome analyses reveal genes involved in the formation of fine ridges on petal epidermal cells in Hibiscus trionum.</title>
        <authorList>
            <person name="Koshimizu S."/>
            <person name="Masuda S."/>
            <person name="Ishii T."/>
            <person name="Shirasu K."/>
            <person name="Hoshino A."/>
            <person name="Arita M."/>
        </authorList>
    </citation>
    <scope>NUCLEOTIDE SEQUENCE</scope>
    <source>
        <strain evidence="2">Hamamatsu line</strain>
    </source>
</reference>
<dbReference type="EMBL" id="BSYR01000006">
    <property type="protein sequence ID" value="GMI68779.1"/>
    <property type="molecule type" value="Genomic_DNA"/>
</dbReference>
<accession>A0A9W7LLI5</accession>